<dbReference type="Proteomes" id="UP001409585">
    <property type="component" value="Unassembled WGS sequence"/>
</dbReference>
<accession>A0AAV3TXA8</accession>
<dbReference type="InterPro" id="IPR029052">
    <property type="entry name" value="Metallo-depent_PP-like"/>
</dbReference>
<protein>
    <recommendedName>
        <fullName evidence="1">Calcineurin-like phosphoesterase domain-containing protein</fullName>
    </recommendedName>
</protein>
<evidence type="ECO:0000259" key="1">
    <source>
        <dbReference type="Pfam" id="PF00149"/>
    </source>
</evidence>
<dbReference type="RefSeq" id="WP_345416245.1">
    <property type="nucleotide sequence ID" value="NZ_AP031496.1"/>
</dbReference>
<dbReference type="EMBL" id="BAABLX010000003">
    <property type="protein sequence ID" value="GAA4931091.1"/>
    <property type="molecule type" value="Genomic_DNA"/>
</dbReference>
<proteinExistence type="predicted"/>
<organism evidence="2 3">
    <name type="scientific">Halioxenophilus aromaticivorans</name>
    <dbReference type="NCBI Taxonomy" id="1306992"/>
    <lineage>
        <taxon>Bacteria</taxon>
        <taxon>Pseudomonadati</taxon>
        <taxon>Pseudomonadota</taxon>
        <taxon>Gammaproteobacteria</taxon>
        <taxon>Alteromonadales</taxon>
        <taxon>Alteromonadaceae</taxon>
        <taxon>Halioxenophilus</taxon>
    </lineage>
</organism>
<comment type="caution">
    <text evidence="2">The sequence shown here is derived from an EMBL/GenBank/DDBJ whole genome shotgun (WGS) entry which is preliminary data.</text>
</comment>
<dbReference type="AlphaFoldDB" id="A0AAV3TXA8"/>
<dbReference type="SUPFAM" id="SSF56300">
    <property type="entry name" value="Metallo-dependent phosphatases"/>
    <property type="match status" value="1"/>
</dbReference>
<dbReference type="CDD" id="cd00838">
    <property type="entry name" value="MPP_superfamily"/>
    <property type="match status" value="1"/>
</dbReference>
<reference evidence="3" key="1">
    <citation type="journal article" date="2019" name="Int. J. Syst. Evol. Microbiol.">
        <title>The Global Catalogue of Microorganisms (GCM) 10K type strain sequencing project: providing services to taxonomists for standard genome sequencing and annotation.</title>
        <authorList>
            <consortium name="The Broad Institute Genomics Platform"/>
            <consortium name="The Broad Institute Genome Sequencing Center for Infectious Disease"/>
            <person name="Wu L."/>
            <person name="Ma J."/>
        </authorList>
    </citation>
    <scope>NUCLEOTIDE SEQUENCE [LARGE SCALE GENOMIC DNA]</scope>
    <source>
        <strain evidence="3">JCM 19134</strain>
    </source>
</reference>
<dbReference type="GO" id="GO:0016787">
    <property type="term" value="F:hydrolase activity"/>
    <property type="evidence" value="ECO:0007669"/>
    <property type="project" value="InterPro"/>
</dbReference>
<evidence type="ECO:0000313" key="2">
    <source>
        <dbReference type="EMBL" id="GAA4931091.1"/>
    </source>
</evidence>
<dbReference type="InterPro" id="IPR004843">
    <property type="entry name" value="Calcineurin-like_PHP"/>
</dbReference>
<gene>
    <name evidence="2" type="ORF">GCM10025791_04010</name>
</gene>
<feature type="domain" description="Calcineurin-like phosphoesterase" evidence="1">
    <location>
        <begin position="69"/>
        <end position="149"/>
    </location>
</feature>
<evidence type="ECO:0000313" key="3">
    <source>
        <dbReference type="Proteomes" id="UP001409585"/>
    </source>
</evidence>
<name>A0AAV3TXA8_9ALTE</name>
<sequence length="572" mass="64920">MNNFPSATVYFIADNQERELFGDPTYYSAGLAQTSSKVAIRSVEQDLYTKYVAESVMRTITNQDGTPPVIHLGDVLDYSCNSEFSRLRHLSFLAAPNVYVVRGNHDGIFQGNMTYGGWLGRVWLYMRKIFVNKKIDTSLESHFNAVCGPLDGNLPKSDPKAPLGRDKLDAREWPHQFNCDYLRLKSSDNLENEIKAFCDASDYHRYYKVPEHGKPPPLRKEDKKINTPYEYKATMTSGNSLMKWNRGSLLQSVRVPLKPSKECTNSKHKVKPCAVSNDPELGLILLDTTDWPKQPSFKLLSNKSSSKIGTISKHQRTLVENQLKEWQAELEHSVKAVILTGHYPLSDLHPDSVRWMLNLQDEFPFLAPVYFSAHTHQGYTKIGYDRDMSNGDIREINVGSLIDAPVHYRKAIFSWDDKSSQLLLTSELRTPWKELQCAADGSPQAAAAIAGKESAVNYKKRTDWRPTHQWCERLWFAGRSMRDLAGLPVDVTKRSYCVDSKPTAMSHFLKQYRTAQETMNTSLIGNIKEQERLACAAIAGGKVFTFNKKDGKEHEPPGTINYVFDLRTDSTK</sequence>
<dbReference type="Pfam" id="PF00149">
    <property type="entry name" value="Metallophos"/>
    <property type="match status" value="1"/>
</dbReference>
<keyword evidence="3" id="KW-1185">Reference proteome</keyword>